<dbReference type="GO" id="GO:0008408">
    <property type="term" value="F:3'-5' exonuclease activity"/>
    <property type="evidence" value="ECO:0007669"/>
    <property type="project" value="TreeGrafter"/>
</dbReference>
<dbReference type="Proteomes" id="UP000295680">
    <property type="component" value="Unassembled WGS sequence"/>
</dbReference>
<accession>A0A4R2K6L7</accession>
<dbReference type="InterPro" id="IPR013520">
    <property type="entry name" value="Ribonucl_H"/>
</dbReference>
<proteinExistence type="predicted"/>
<dbReference type="AlphaFoldDB" id="A0A4R2K6L7"/>
<evidence type="ECO:0000313" key="6">
    <source>
        <dbReference type="Proteomes" id="UP000295680"/>
    </source>
</evidence>
<dbReference type="OrthoDB" id="3197455at2"/>
<dbReference type="PANTHER" id="PTHR30231">
    <property type="entry name" value="DNA POLYMERASE III SUBUNIT EPSILON"/>
    <property type="match status" value="1"/>
</dbReference>
<evidence type="ECO:0000256" key="1">
    <source>
        <dbReference type="ARBA" id="ARBA00022722"/>
    </source>
</evidence>
<dbReference type="Pfam" id="PF00929">
    <property type="entry name" value="RNase_T"/>
    <property type="match status" value="1"/>
</dbReference>
<keyword evidence="3 5" id="KW-0269">Exonuclease</keyword>
<sequence length="575" mass="62392">MASSLRMYVTADEITPDSAPQDMIRAELCQAVAMIDLLGERWFEPADLSSPQLSTLVQQVLSAIAQHQGAHAAELFRALCLSGPFQRVDQRMFGQLLRDLGNARLIQQEPDGLLLLGAVGERIVNHFGFYAAFLSGAEYRLVNGPRSLGVLPVLFPVPLGALLIFAGRRWRVVGVDDQAKVIEVEPARGGRAPRFVGGAAAIHDEVRRRMRKWYESDTVPAYLDDGARRLLQEGRVEYRRLRLGQDPAVANGSDTVVFPWLGDRVLNTLAVWLTRSGFDTARDGVALTVSDCTPAQLRHAFQEMLLADGTTAADLAGSVPNKAVEKYDEYLGEALRTSAYASARLDMVGARDSLTEMLGRMPEYDPDPSTGLVVHAPPMDIRVVPFAVVDLETTGFAARGKDRILEVAVVRLSPDGAPVAEWSTLIDPGRPVGAQSVHGISSADVQGAPKFGDIAETLASHLEGAIIVAHNAPFDVAFLAAEFARAGMSLPGVGTLCTMKLDQAIHNDGRRTLQRCLTSADIHLADTHQAHRALPDARATARLLGHYLRTQRIRVHDTTLSIKVFVDRGAGFISP</sequence>
<dbReference type="GO" id="GO:0005829">
    <property type="term" value="C:cytosol"/>
    <property type="evidence" value="ECO:0007669"/>
    <property type="project" value="TreeGrafter"/>
</dbReference>
<organism evidence="5 6">
    <name type="scientific">Actinocrispum wychmicini</name>
    <dbReference type="NCBI Taxonomy" id="1213861"/>
    <lineage>
        <taxon>Bacteria</taxon>
        <taxon>Bacillati</taxon>
        <taxon>Actinomycetota</taxon>
        <taxon>Actinomycetes</taxon>
        <taxon>Pseudonocardiales</taxon>
        <taxon>Pseudonocardiaceae</taxon>
        <taxon>Actinocrispum</taxon>
    </lineage>
</organism>
<keyword evidence="6" id="KW-1185">Reference proteome</keyword>
<evidence type="ECO:0000256" key="2">
    <source>
        <dbReference type="ARBA" id="ARBA00022801"/>
    </source>
</evidence>
<keyword evidence="1" id="KW-0540">Nuclease</keyword>
<gene>
    <name evidence="5" type="ORF">EV192_102122</name>
</gene>
<reference evidence="5 6" key="1">
    <citation type="submission" date="2019-03" db="EMBL/GenBank/DDBJ databases">
        <title>Genomic Encyclopedia of Type Strains, Phase IV (KMG-IV): sequencing the most valuable type-strain genomes for metagenomic binning, comparative biology and taxonomic classification.</title>
        <authorList>
            <person name="Goeker M."/>
        </authorList>
    </citation>
    <scope>NUCLEOTIDE SEQUENCE [LARGE SCALE GENOMIC DNA]</scope>
    <source>
        <strain evidence="5 6">DSM 45934</strain>
    </source>
</reference>
<dbReference type="Gene3D" id="3.30.420.10">
    <property type="entry name" value="Ribonuclease H-like superfamily/Ribonuclease H"/>
    <property type="match status" value="1"/>
</dbReference>
<protein>
    <submittedName>
        <fullName evidence="5">Exonuclease</fullName>
    </submittedName>
</protein>
<name>A0A4R2K6L7_9PSEU</name>
<evidence type="ECO:0000313" key="5">
    <source>
        <dbReference type="EMBL" id="TCO61985.1"/>
    </source>
</evidence>
<dbReference type="RefSeq" id="WP_132113428.1">
    <property type="nucleotide sequence ID" value="NZ_SLWS01000002.1"/>
</dbReference>
<dbReference type="FunFam" id="3.30.420.10:FF:000045">
    <property type="entry name" value="3'-5' exonuclease DinG"/>
    <property type="match status" value="1"/>
</dbReference>
<dbReference type="SMART" id="SM00479">
    <property type="entry name" value="EXOIII"/>
    <property type="match status" value="1"/>
</dbReference>
<dbReference type="SUPFAM" id="SSF53098">
    <property type="entry name" value="Ribonuclease H-like"/>
    <property type="match status" value="1"/>
</dbReference>
<dbReference type="GO" id="GO:0003676">
    <property type="term" value="F:nucleic acid binding"/>
    <property type="evidence" value="ECO:0007669"/>
    <property type="project" value="InterPro"/>
</dbReference>
<dbReference type="CDD" id="cd06127">
    <property type="entry name" value="DEDDh"/>
    <property type="match status" value="1"/>
</dbReference>
<dbReference type="PANTHER" id="PTHR30231:SF4">
    <property type="entry name" value="PROTEIN NEN2"/>
    <property type="match status" value="1"/>
</dbReference>
<feature type="domain" description="Exonuclease" evidence="4">
    <location>
        <begin position="385"/>
        <end position="553"/>
    </location>
</feature>
<dbReference type="InterPro" id="IPR036397">
    <property type="entry name" value="RNaseH_sf"/>
</dbReference>
<evidence type="ECO:0000259" key="4">
    <source>
        <dbReference type="SMART" id="SM00479"/>
    </source>
</evidence>
<dbReference type="InterPro" id="IPR012337">
    <property type="entry name" value="RNaseH-like_sf"/>
</dbReference>
<evidence type="ECO:0000256" key="3">
    <source>
        <dbReference type="ARBA" id="ARBA00022839"/>
    </source>
</evidence>
<dbReference type="EMBL" id="SLWS01000002">
    <property type="protein sequence ID" value="TCO61985.1"/>
    <property type="molecule type" value="Genomic_DNA"/>
</dbReference>
<comment type="caution">
    <text evidence="5">The sequence shown here is derived from an EMBL/GenBank/DDBJ whole genome shotgun (WGS) entry which is preliminary data.</text>
</comment>
<keyword evidence="2" id="KW-0378">Hydrolase</keyword>